<evidence type="ECO:0000256" key="3">
    <source>
        <dbReference type="ARBA" id="ARBA00010617"/>
    </source>
</evidence>
<dbReference type="InterPro" id="IPR001128">
    <property type="entry name" value="Cyt_P450"/>
</dbReference>
<dbReference type="Gene3D" id="1.10.630.10">
    <property type="entry name" value="Cytochrome P450"/>
    <property type="match status" value="1"/>
</dbReference>
<evidence type="ECO:0000256" key="1">
    <source>
        <dbReference type="ARBA" id="ARBA00001971"/>
    </source>
</evidence>
<sequence>MGILDNITISQAALGALVVYVAWQLIRPFVVKTALDNIDGPPSDSFLFGNIPRWMGRHCWEWREELSRQYGRVMILRSVFNNKWLVTYDPKALHAVFIKEQDIYEEPIASLRLLLGPGLLGTIGEQHRKQRKMLNPVFSTKHLRDMTPLFYEIVHKTRDAITSRVRAGAQEKDSGVELDMLSWMGRTTLEVLGQAGLGYSFDPLVEDVPDEFATAVKDFFPQMVRSVVPRLLLPFATKIGSPQFRRRVLDMIPAEQVQRMKDISDILHARSVLIFNEKKAALERGDESIKHQIGEGRDIMSILLRANMMASDEDKLGDDELIGQVSTMILAGMDTTANTLARILQLFAQHPEVQERARAEIMQAIEAEGDGDKLDFDRLMDLPYLDAICRETLRTYTGVASVFRDTIKDTVMPLSEPIRGKDGTLMAAIPVPKGTRIVADLYACNRNPELWGPDADQWRPERWLEGVPKSIEDARIPGVYSHLMTFVGGSRACIGFKFAQVEMSEFLASS</sequence>
<dbReference type="Proteomes" id="UP000193067">
    <property type="component" value="Unassembled WGS sequence"/>
</dbReference>
<keyword evidence="8" id="KW-0503">Monooxygenase</keyword>
<keyword evidence="7 9" id="KW-0408">Iron</keyword>
<gene>
    <name evidence="10" type="ORF">PYCCODRAFT_1431710</name>
</gene>
<dbReference type="GO" id="GO:0005506">
    <property type="term" value="F:iron ion binding"/>
    <property type="evidence" value="ECO:0007669"/>
    <property type="project" value="InterPro"/>
</dbReference>
<dbReference type="InterPro" id="IPR002401">
    <property type="entry name" value="Cyt_P450_E_grp-I"/>
</dbReference>
<dbReference type="GO" id="GO:0020037">
    <property type="term" value="F:heme binding"/>
    <property type="evidence" value="ECO:0007669"/>
    <property type="project" value="InterPro"/>
</dbReference>
<evidence type="ECO:0000256" key="5">
    <source>
        <dbReference type="ARBA" id="ARBA00022723"/>
    </source>
</evidence>
<dbReference type="AlphaFoldDB" id="A0A1Y2IXJ0"/>
<dbReference type="PRINTS" id="PR00463">
    <property type="entry name" value="EP450I"/>
</dbReference>
<dbReference type="PANTHER" id="PTHR24305:SF166">
    <property type="entry name" value="CYTOCHROME P450 12A4, MITOCHONDRIAL-RELATED"/>
    <property type="match status" value="1"/>
</dbReference>
<dbReference type="OrthoDB" id="1470350at2759"/>
<dbReference type="SUPFAM" id="SSF48264">
    <property type="entry name" value="Cytochrome P450"/>
    <property type="match status" value="1"/>
</dbReference>
<dbReference type="PRINTS" id="PR00385">
    <property type="entry name" value="P450"/>
</dbReference>
<accession>A0A1Y2IXJ0</accession>
<evidence type="ECO:0000256" key="8">
    <source>
        <dbReference type="ARBA" id="ARBA00023033"/>
    </source>
</evidence>
<keyword evidence="6" id="KW-0560">Oxidoreductase</keyword>
<evidence type="ECO:0000256" key="4">
    <source>
        <dbReference type="ARBA" id="ARBA00022617"/>
    </source>
</evidence>
<name>A0A1Y2IXJ0_TRAC3</name>
<keyword evidence="4 9" id="KW-0349">Heme</keyword>
<keyword evidence="11" id="KW-1185">Reference proteome</keyword>
<comment type="similarity">
    <text evidence="3">Belongs to the cytochrome P450 family.</text>
</comment>
<dbReference type="InterPro" id="IPR050121">
    <property type="entry name" value="Cytochrome_P450_monoxygenase"/>
</dbReference>
<dbReference type="GO" id="GO:0016705">
    <property type="term" value="F:oxidoreductase activity, acting on paired donors, with incorporation or reduction of molecular oxygen"/>
    <property type="evidence" value="ECO:0007669"/>
    <property type="project" value="InterPro"/>
</dbReference>
<evidence type="ECO:0000313" key="10">
    <source>
        <dbReference type="EMBL" id="OSD05889.1"/>
    </source>
</evidence>
<evidence type="ECO:0000256" key="2">
    <source>
        <dbReference type="ARBA" id="ARBA00005179"/>
    </source>
</evidence>
<proteinExistence type="inferred from homology"/>
<evidence type="ECO:0000256" key="7">
    <source>
        <dbReference type="ARBA" id="ARBA00023004"/>
    </source>
</evidence>
<protein>
    <submittedName>
        <fullName evidence="10">Cytochrome P450</fullName>
    </submittedName>
</protein>
<dbReference type="EMBL" id="KZ084091">
    <property type="protein sequence ID" value="OSD05889.1"/>
    <property type="molecule type" value="Genomic_DNA"/>
</dbReference>
<evidence type="ECO:0000256" key="9">
    <source>
        <dbReference type="PIRSR" id="PIRSR602401-1"/>
    </source>
</evidence>
<dbReference type="InterPro" id="IPR036396">
    <property type="entry name" value="Cyt_P450_sf"/>
</dbReference>
<comment type="pathway">
    <text evidence="2">Secondary metabolite biosynthesis.</text>
</comment>
<reference evidence="10 11" key="1">
    <citation type="journal article" date="2015" name="Biotechnol. Biofuels">
        <title>Enhanced degradation of softwood versus hardwood by the white-rot fungus Pycnoporus coccineus.</title>
        <authorList>
            <person name="Couturier M."/>
            <person name="Navarro D."/>
            <person name="Chevret D."/>
            <person name="Henrissat B."/>
            <person name="Piumi F."/>
            <person name="Ruiz-Duenas F.J."/>
            <person name="Martinez A.T."/>
            <person name="Grigoriev I.V."/>
            <person name="Riley R."/>
            <person name="Lipzen A."/>
            <person name="Berrin J.G."/>
            <person name="Master E.R."/>
            <person name="Rosso M.N."/>
        </authorList>
    </citation>
    <scope>NUCLEOTIDE SEQUENCE [LARGE SCALE GENOMIC DNA]</scope>
    <source>
        <strain evidence="10 11">BRFM310</strain>
    </source>
</reference>
<dbReference type="STRING" id="1353009.A0A1Y2IXJ0"/>
<evidence type="ECO:0000256" key="6">
    <source>
        <dbReference type="ARBA" id="ARBA00023002"/>
    </source>
</evidence>
<evidence type="ECO:0000313" key="11">
    <source>
        <dbReference type="Proteomes" id="UP000193067"/>
    </source>
</evidence>
<feature type="binding site" description="axial binding residue" evidence="9">
    <location>
        <position position="493"/>
    </location>
    <ligand>
        <name>heme</name>
        <dbReference type="ChEBI" id="CHEBI:30413"/>
    </ligand>
    <ligandPart>
        <name>Fe</name>
        <dbReference type="ChEBI" id="CHEBI:18248"/>
    </ligandPart>
</feature>
<dbReference type="Pfam" id="PF00067">
    <property type="entry name" value="p450"/>
    <property type="match status" value="1"/>
</dbReference>
<keyword evidence="5 9" id="KW-0479">Metal-binding</keyword>
<comment type="cofactor">
    <cofactor evidence="1 9">
        <name>heme</name>
        <dbReference type="ChEBI" id="CHEBI:30413"/>
    </cofactor>
</comment>
<dbReference type="GO" id="GO:0004497">
    <property type="term" value="F:monooxygenase activity"/>
    <property type="evidence" value="ECO:0007669"/>
    <property type="project" value="UniProtKB-KW"/>
</dbReference>
<organism evidence="10 11">
    <name type="scientific">Trametes coccinea (strain BRFM310)</name>
    <name type="common">Pycnoporus coccineus</name>
    <dbReference type="NCBI Taxonomy" id="1353009"/>
    <lineage>
        <taxon>Eukaryota</taxon>
        <taxon>Fungi</taxon>
        <taxon>Dikarya</taxon>
        <taxon>Basidiomycota</taxon>
        <taxon>Agaricomycotina</taxon>
        <taxon>Agaricomycetes</taxon>
        <taxon>Polyporales</taxon>
        <taxon>Polyporaceae</taxon>
        <taxon>Trametes</taxon>
    </lineage>
</organism>
<dbReference type="PANTHER" id="PTHR24305">
    <property type="entry name" value="CYTOCHROME P450"/>
    <property type="match status" value="1"/>
</dbReference>